<dbReference type="InterPro" id="IPR017850">
    <property type="entry name" value="Alkaline_phosphatase_core_sf"/>
</dbReference>
<dbReference type="Gene3D" id="3.30.1120.10">
    <property type="match status" value="1"/>
</dbReference>
<dbReference type="SUPFAM" id="SSF53649">
    <property type="entry name" value="Alkaline phosphatase-like"/>
    <property type="match status" value="1"/>
</dbReference>
<organism evidence="4 5">
    <name type="scientific">Candidatus Synechococcus spongiarum 15L</name>
    <dbReference type="NCBI Taxonomy" id="1608419"/>
    <lineage>
        <taxon>Bacteria</taxon>
        <taxon>Bacillati</taxon>
        <taxon>Cyanobacteriota</taxon>
        <taxon>Cyanophyceae</taxon>
        <taxon>Synechococcales</taxon>
        <taxon>Synechococcaceae</taxon>
        <taxon>Synechococcus</taxon>
    </lineage>
</organism>
<comment type="caution">
    <text evidence="4">The sequence shown here is derived from an EMBL/GenBank/DDBJ whole genome shotgun (WGS) entry which is preliminary data.</text>
</comment>
<proteinExistence type="inferred from homology"/>
<feature type="domain" description="Sulfatase N-terminal" evidence="3">
    <location>
        <begin position="3"/>
        <end position="285"/>
    </location>
</feature>
<name>A0A0G8AYE5_9SYNE</name>
<evidence type="ECO:0000256" key="1">
    <source>
        <dbReference type="ARBA" id="ARBA00008779"/>
    </source>
</evidence>
<dbReference type="Pfam" id="PF00884">
    <property type="entry name" value="Sulfatase"/>
    <property type="match status" value="1"/>
</dbReference>
<evidence type="ECO:0000313" key="4">
    <source>
        <dbReference type="EMBL" id="KKZ14427.1"/>
    </source>
</evidence>
<dbReference type="PANTHER" id="PTHR42693">
    <property type="entry name" value="ARYLSULFATASE FAMILY MEMBER"/>
    <property type="match status" value="1"/>
</dbReference>
<evidence type="ECO:0000256" key="2">
    <source>
        <dbReference type="ARBA" id="ARBA00022801"/>
    </source>
</evidence>
<dbReference type="InterPro" id="IPR050738">
    <property type="entry name" value="Sulfatase"/>
</dbReference>
<evidence type="ECO:0000259" key="3">
    <source>
        <dbReference type="Pfam" id="PF00884"/>
    </source>
</evidence>
<dbReference type="InterPro" id="IPR000917">
    <property type="entry name" value="Sulfatase_N"/>
</dbReference>
<dbReference type="PANTHER" id="PTHR42693:SF53">
    <property type="entry name" value="ENDO-4-O-SULFATASE"/>
    <property type="match status" value="1"/>
</dbReference>
<keyword evidence="2" id="KW-0378">Hydrolase</keyword>
<sequence length="382" mass="43934">LSGKWHVGERPQHWPRMRGFERYFGLISGASSYYEIIENQPRKRQMALDDDPWSPPDSGFYMTDAFTDYAIEFLQSHTSNKPFLLYLAYTAPHWPLHALPQDIARYENHYDDGWDALRQERYARMQALGVIDENYALTPRPSALPAWQDQSDKEDWSLRMSVYAAMVDRMDQGIGRVIDQLRTMGTLDNTLVLFLSDNGGCAESVNGRRLHDPNTTVGERGSYLAYEEAWANASNTPFRLYKQWTHEGGIATPLIAHWPLGIDGPGRIVDEPGHVVDLLATIADVSHATLPQTDGTSLLPLLDTQQYNWPDRTLYWEHIGNRAIRQGDWKLVWDRNRAEWELYNLATDATEIYDLASEVPQITSHLQRRWEVWADSIGVRKN</sequence>
<accession>A0A0G8AYE5</accession>
<dbReference type="GO" id="GO:0004065">
    <property type="term" value="F:arylsulfatase activity"/>
    <property type="evidence" value="ECO:0007669"/>
    <property type="project" value="TreeGrafter"/>
</dbReference>
<dbReference type="PATRIC" id="fig|1608419.3.peg.1514"/>
<dbReference type="Proteomes" id="UP000035037">
    <property type="component" value="Unassembled WGS sequence"/>
</dbReference>
<reference evidence="4 5" key="1">
    <citation type="submission" date="2015-02" db="EMBL/GenBank/DDBJ databases">
        <authorList>
            <person name="Slaby B."/>
            <person name="Hentschel U."/>
        </authorList>
    </citation>
    <scope>NUCLEOTIDE SEQUENCE [LARGE SCALE GENOMIC DNA]</scope>
    <source>
        <strain evidence="4">15L</strain>
    </source>
</reference>
<gene>
    <name evidence="4" type="ORF">TQ37_01270</name>
</gene>
<comment type="similarity">
    <text evidence="1">Belongs to the sulfatase family.</text>
</comment>
<dbReference type="EMBL" id="JYFQ01000025">
    <property type="protein sequence ID" value="KKZ14427.1"/>
    <property type="molecule type" value="Genomic_DNA"/>
</dbReference>
<reference evidence="4 5" key="2">
    <citation type="submission" date="2015-05" db="EMBL/GenBank/DDBJ databases">
        <title>Lifestyle Evolution in Cyanobacterial Symbionts of Sponges.</title>
        <authorList>
            <person name="Burgsdorf I."/>
            <person name="Slaby B.M."/>
            <person name="Handley K.M."/>
            <person name="Haber M."/>
            <person name="Blom J."/>
            <person name="Marshall C.W."/>
            <person name="Gilbert J.A."/>
            <person name="Hentschel U."/>
            <person name="Steindler L."/>
        </authorList>
    </citation>
    <scope>NUCLEOTIDE SEQUENCE [LARGE SCALE GENOMIC DNA]</scope>
    <source>
        <strain evidence="4">15L</strain>
    </source>
</reference>
<feature type="non-terminal residue" evidence="4">
    <location>
        <position position="1"/>
    </location>
</feature>
<dbReference type="AlphaFoldDB" id="A0A0G8AYE5"/>
<protein>
    <recommendedName>
        <fullName evidence="3">Sulfatase N-terminal domain-containing protein</fullName>
    </recommendedName>
</protein>
<evidence type="ECO:0000313" key="5">
    <source>
        <dbReference type="Proteomes" id="UP000035037"/>
    </source>
</evidence>
<dbReference type="Gene3D" id="3.40.720.10">
    <property type="entry name" value="Alkaline Phosphatase, subunit A"/>
    <property type="match status" value="1"/>
</dbReference>